<organism evidence="5 6">
    <name type="scientific">Leptospira hartskeerlii</name>
    <dbReference type="NCBI Taxonomy" id="2023177"/>
    <lineage>
        <taxon>Bacteria</taxon>
        <taxon>Pseudomonadati</taxon>
        <taxon>Spirochaetota</taxon>
        <taxon>Spirochaetia</taxon>
        <taxon>Leptospirales</taxon>
        <taxon>Leptospiraceae</taxon>
        <taxon>Leptospira</taxon>
    </lineage>
</organism>
<protein>
    <recommendedName>
        <fullName evidence="2">3-dehydroquinate dehydratase</fullName>
        <ecNumber evidence="2">4.2.1.10</ecNumber>
    </recommendedName>
</protein>
<dbReference type="PANTHER" id="PTHR43699">
    <property type="entry name" value="3-DEHYDROQUINATE DEHYDRATASE"/>
    <property type="match status" value="1"/>
</dbReference>
<comment type="catalytic activity">
    <reaction evidence="1">
        <text>3-dehydroquinate = 3-dehydroshikimate + H2O</text>
        <dbReference type="Rhea" id="RHEA:21096"/>
        <dbReference type="ChEBI" id="CHEBI:15377"/>
        <dbReference type="ChEBI" id="CHEBI:16630"/>
        <dbReference type="ChEBI" id="CHEBI:32364"/>
        <dbReference type="EC" id="4.2.1.10"/>
    </reaction>
</comment>
<dbReference type="Gene3D" id="3.20.20.70">
    <property type="entry name" value="Aldolase class I"/>
    <property type="match status" value="1"/>
</dbReference>
<evidence type="ECO:0000256" key="1">
    <source>
        <dbReference type="ARBA" id="ARBA00001864"/>
    </source>
</evidence>
<dbReference type="InterPro" id="IPR013785">
    <property type="entry name" value="Aldolase_TIM"/>
</dbReference>
<sequence length="241" mass="27354">MSRNDSQKIWIILTLNEEEFFGLKTLPKADFLEIRLDQFRSDKDAPEKILQKIKDLNASCVFTYRQPEDSSLKSLGIWNREGVAPLLSGLESGKHYIDLELDKDNPVFNGIDEDRFGIIRSVHSFSGILDYEELLFYLRPVTEEVLATVKSGLPFQRIFKIAALPKNGQESEEFQHSALKLAKLCAKQNIPIGFCGILMGESGKEFRIFPEKIGSQFTYCCLGEPKAPGQVDLETMLSKRK</sequence>
<evidence type="ECO:0000256" key="4">
    <source>
        <dbReference type="ARBA" id="ARBA00023270"/>
    </source>
</evidence>
<dbReference type="EMBL" id="NPDN01000001">
    <property type="protein sequence ID" value="PJZ27121.1"/>
    <property type="molecule type" value="Genomic_DNA"/>
</dbReference>
<evidence type="ECO:0000256" key="2">
    <source>
        <dbReference type="ARBA" id="ARBA00012060"/>
    </source>
</evidence>
<evidence type="ECO:0000313" key="5">
    <source>
        <dbReference type="EMBL" id="PJZ27121.1"/>
    </source>
</evidence>
<dbReference type="Pfam" id="PF01487">
    <property type="entry name" value="DHquinase_I"/>
    <property type="match status" value="1"/>
</dbReference>
<gene>
    <name evidence="5" type="ORF">CH357_00720</name>
</gene>
<keyword evidence="4" id="KW-0704">Schiff base</keyword>
<dbReference type="GO" id="GO:0046279">
    <property type="term" value="P:3,4-dihydroxybenzoate biosynthetic process"/>
    <property type="evidence" value="ECO:0007669"/>
    <property type="project" value="TreeGrafter"/>
</dbReference>
<dbReference type="PANTHER" id="PTHR43699:SF1">
    <property type="entry name" value="3-DEHYDROQUINATE DEHYDRATASE"/>
    <property type="match status" value="1"/>
</dbReference>
<proteinExistence type="predicted"/>
<evidence type="ECO:0000256" key="3">
    <source>
        <dbReference type="ARBA" id="ARBA00023239"/>
    </source>
</evidence>
<name>A0A2M9XHE6_9LEPT</name>
<dbReference type="AlphaFoldDB" id="A0A2M9XHE6"/>
<keyword evidence="3" id="KW-0456">Lyase</keyword>
<keyword evidence="6" id="KW-1185">Reference proteome</keyword>
<reference evidence="5 6" key="1">
    <citation type="submission" date="2017-07" db="EMBL/GenBank/DDBJ databases">
        <title>Leptospira spp. isolated from tropical soils.</title>
        <authorList>
            <person name="Thibeaux R."/>
            <person name="Iraola G."/>
            <person name="Ferres I."/>
            <person name="Bierque E."/>
            <person name="Girault D."/>
            <person name="Soupe-Gilbert M.-E."/>
            <person name="Picardeau M."/>
            <person name="Goarant C."/>
        </authorList>
    </citation>
    <scope>NUCLEOTIDE SEQUENCE [LARGE SCALE GENOMIC DNA]</scope>
    <source>
        <strain evidence="5 6">MCA1-C-A1</strain>
    </source>
</reference>
<dbReference type="InterPro" id="IPR050146">
    <property type="entry name" value="Type-I_3-dehydroquinase"/>
</dbReference>
<dbReference type="GO" id="GO:0003855">
    <property type="term" value="F:3-dehydroquinate dehydratase activity"/>
    <property type="evidence" value="ECO:0007669"/>
    <property type="project" value="UniProtKB-EC"/>
</dbReference>
<dbReference type="EC" id="4.2.1.10" evidence="2"/>
<accession>A0A2M9XHE6</accession>
<dbReference type="Proteomes" id="UP000232196">
    <property type="component" value="Unassembled WGS sequence"/>
</dbReference>
<dbReference type="OrthoDB" id="335886at2"/>
<dbReference type="CDD" id="cd00502">
    <property type="entry name" value="DHQase_I"/>
    <property type="match status" value="1"/>
</dbReference>
<dbReference type="SUPFAM" id="SSF51569">
    <property type="entry name" value="Aldolase"/>
    <property type="match status" value="1"/>
</dbReference>
<dbReference type="RefSeq" id="WP_100704868.1">
    <property type="nucleotide sequence ID" value="NZ_NPDL01000004.1"/>
</dbReference>
<evidence type="ECO:0000313" key="6">
    <source>
        <dbReference type="Proteomes" id="UP000232196"/>
    </source>
</evidence>
<dbReference type="InterPro" id="IPR001381">
    <property type="entry name" value="DHquinase_I"/>
</dbReference>
<comment type="caution">
    <text evidence="5">The sequence shown here is derived from an EMBL/GenBank/DDBJ whole genome shotgun (WGS) entry which is preliminary data.</text>
</comment>